<evidence type="ECO:0000256" key="5">
    <source>
        <dbReference type="ARBA" id="ARBA00023139"/>
    </source>
</evidence>
<evidence type="ECO:0000313" key="8">
    <source>
        <dbReference type="EMBL" id="AMD87093.1"/>
    </source>
</evidence>
<keyword evidence="4" id="KW-0472">Membrane</keyword>
<evidence type="ECO:0000256" key="6">
    <source>
        <dbReference type="ARBA" id="ARBA00023288"/>
    </source>
</evidence>
<proteinExistence type="inferred from homology"/>
<evidence type="ECO:0000256" key="7">
    <source>
        <dbReference type="SAM" id="SignalP"/>
    </source>
</evidence>
<sequence length="322" mass="33290">MSLTITRRSALAGGLASAVALTLAACGNDSGSSSADSTASAASDATAVASEAPFYAAATAAPAGAVDVKDVATKGITVSGDTATIKVGASPEPHVTILQWVQDNLTAGTGISLDITSINDYQTPNSSLGDGSLAANFFQTPNFLKQQIDDKGYDFTATAKVHIEPMGLYSSTVKSVDDIPDGGTIILNNDPANTARGFRLLETAGLITVDPSVELLTDVDVTENKKNLKFKTVDGAQVARSMADADAACINGNYALEAGLSPKDDALVLEPGENSPYANELVVRTADKDNAALAKLAALLNSDELKKFIEEKWTDESVIPAF</sequence>
<keyword evidence="5" id="KW-0564">Palmitate</keyword>
<evidence type="ECO:0000256" key="1">
    <source>
        <dbReference type="ARBA" id="ARBA00004635"/>
    </source>
</evidence>
<dbReference type="RefSeq" id="WP_067941404.1">
    <property type="nucleotide sequence ID" value="NZ_CP014228.1"/>
</dbReference>
<keyword evidence="3 7" id="KW-0732">Signal</keyword>
<dbReference type="PROSITE" id="PS51318">
    <property type="entry name" value="TAT"/>
    <property type="match status" value="1"/>
</dbReference>
<evidence type="ECO:0000256" key="4">
    <source>
        <dbReference type="ARBA" id="ARBA00023136"/>
    </source>
</evidence>
<gene>
    <name evidence="8" type="ORF">AXF14_05160</name>
</gene>
<comment type="subcellular location">
    <subcellularLocation>
        <location evidence="1">Membrane</location>
        <topology evidence="1">Lipid-anchor</topology>
    </subcellularLocation>
</comment>
<evidence type="ECO:0000313" key="9">
    <source>
        <dbReference type="Proteomes" id="UP000065220"/>
    </source>
</evidence>
<dbReference type="PANTHER" id="PTHR30429">
    <property type="entry name" value="D-METHIONINE-BINDING LIPOPROTEIN METQ"/>
    <property type="match status" value="1"/>
</dbReference>
<evidence type="ECO:0000256" key="3">
    <source>
        <dbReference type="ARBA" id="ARBA00022729"/>
    </source>
</evidence>
<dbReference type="PROSITE" id="PS51257">
    <property type="entry name" value="PROKAR_LIPOPROTEIN"/>
    <property type="match status" value="1"/>
</dbReference>
<dbReference type="InterPro" id="IPR006311">
    <property type="entry name" value="TAT_signal"/>
</dbReference>
<comment type="similarity">
    <text evidence="2">Belongs to the NlpA lipoprotein family.</text>
</comment>
<dbReference type="Pfam" id="PF03180">
    <property type="entry name" value="Lipoprotein_9"/>
    <property type="match status" value="1"/>
</dbReference>
<keyword evidence="6" id="KW-0449">Lipoprotein</keyword>
<dbReference type="STRING" id="111015.AXF14_05160"/>
<reference evidence="9" key="1">
    <citation type="submission" date="2016-02" db="EMBL/GenBank/DDBJ databases">
        <authorList>
            <person name="Holder M.E."/>
            <person name="Ajami N.J."/>
            <person name="Petrosino J.F."/>
        </authorList>
    </citation>
    <scope>NUCLEOTIDE SEQUENCE [LARGE SCALE GENOMIC DNA]</scope>
    <source>
        <strain evidence="9">CCUG 36733</strain>
    </source>
</reference>
<dbReference type="GO" id="GO:0016020">
    <property type="term" value="C:membrane"/>
    <property type="evidence" value="ECO:0007669"/>
    <property type="project" value="UniProtKB-SubCell"/>
</dbReference>
<dbReference type="SUPFAM" id="SSF53850">
    <property type="entry name" value="Periplasmic binding protein-like II"/>
    <property type="match status" value="1"/>
</dbReference>
<name>A0A109W2F7_ACTRD</name>
<organism evidence="8 9">
    <name type="scientific">Actinomyces radicidentis</name>
    <dbReference type="NCBI Taxonomy" id="111015"/>
    <lineage>
        <taxon>Bacteria</taxon>
        <taxon>Bacillati</taxon>
        <taxon>Actinomycetota</taxon>
        <taxon>Actinomycetes</taxon>
        <taxon>Actinomycetales</taxon>
        <taxon>Actinomycetaceae</taxon>
        <taxon>Actinomyces</taxon>
    </lineage>
</organism>
<feature type="signal peptide" evidence="7">
    <location>
        <begin position="1"/>
        <end position="24"/>
    </location>
</feature>
<feature type="chain" id="PRO_5038507336" evidence="7">
    <location>
        <begin position="25"/>
        <end position="322"/>
    </location>
</feature>
<dbReference type="PANTHER" id="PTHR30429:SF0">
    <property type="entry name" value="METHIONINE-BINDING LIPOPROTEIN METQ"/>
    <property type="match status" value="1"/>
</dbReference>
<dbReference type="EMBL" id="CP014228">
    <property type="protein sequence ID" value="AMD87093.1"/>
    <property type="molecule type" value="Genomic_DNA"/>
</dbReference>
<keyword evidence="9" id="KW-1185">Reference proteome</keyword>
<evidence type="ECO:0000256" key="2">
    <source>
        <dbReference type="ARBA" id="ARBA00008973"/>
    </source>
</evidence>
<dbReference type="OrthoDB" id="9812878at2"/>
<protein>
    <submittedName>
        <fullName evidence="8">ABC transporter</fullName>
    </submittedName>
</protein>
<dbReference type="KEGG" id="ard:AXF14_05160"/>
<dbReference type="AlphaFoldDB" id="A0A109W2F7"/>
<accession>A0A109W2F7</accession>
<dbReference type="Proteomes" id="UP000065220">
    <property type="component" value="Chromosome"/>
</dbReference>
<dbReference type="Gene3D" id="3.40.190.10">
    <property type="entry name" value="Periplasmic binding protein-like II"/>
    <property type="match status" value="2"/>
</dbReference>
<dbReference type="InterPro" id="IPR004872">
    <property type="entry name" value="Lipoprotein_NlpA"/>
</dbReference>